<accession>A0AA88DB45</accession>
<dbReference type="EMBL" id="BTGU01000031">
    <property type="protein sequence ID" value="GMN49676.1"/>
    <property type="molecule type" value="Genomic_DNA"/>
</dbReference>
<reference evidence="1" key="1">
    <citation type="submission" date="2023-07" db="EMBL/GenBank/DDBJ databases">
        <title>draft genome sequence of fig (Ficus carica).</title>
        <authorList>
            <person name="Takahashi T."/>
            <person name="Nishimura K."/>
        </authorList>
    </citation>
    <scope>NUCLEOTIDE SEQUENCE</scope>
</reference>
<protein>
    <submittedName>
        <fullName evidence="1">Uncharacterized protein</fullName>
    </submittedName>
</protein>
<dbReference type="AlphaFoldDB" id="A0AA88DB45"/>
<keyword evidence="2" id="KW-1185">Reference proteome</keyword>
<evidence type="ECO:0000313" key="2">
    <source>
        <dbReference type="Proteomes" id="UP001187192"/>
    </source>
</evidence>
<evidence type="ECO:0000313" key="1">
    <source>
        <dbReference type="EMBL" id="GMN49676.1"/>
    </source>
</evidence>
<dbReference type="Gramene" id="FCD_00024368-RA">
    <property type="protein sequence ID" value="FCD_00024368-RA:cds"/>
    <property type="gene ID" value="FCD_00024368"/>
</dbReference>
<proteinExistence type="predicted"/>
<dbReference type="Proteomes" id="UP001187192">
    <property type="component" value="Unassembled WGS sequence"/>
</dbReference>
<name>A0AA88DB45_FICCA</name>
<sequence length="38" mass="4137">MSDYVVIEIKEPELVPAGNPMDNSGYVYRGNHASLGRG</sequence>
<gene>
    <name evidence="1" type="ORF">TIFTF001_018842</name>
</gene>
<comment type="caution">
    <text evidence="1">The sequence shown here is derived from an EMBL/GenBank/DDBJ whole genome shotgun (WGS) entry which is preliminary data.</text>
</comment>
<organism evidence="1 2">
    <name type="scientific">Ficus carica</name>
    <name type="common">Common fig</name>
    <dbReference type="NCBI Taxonomy" id="3494"/>
    <lineage>
        <taxon>Eukaryota</taxon>
        <taxon>Viridiplantae</taxon>
        <taxon>Streptophyta</taxon>
        <taxon>Embryophyta</taxon>
        <taxon>Tracheophyta</taxon>
        <taxon>Spermatophyta</taxon>
        <taxon>Magnoliopsida</taxon>
        <taxon>eudicotyledons</taxon>
        <taxon>Gunneridae</taxon>
        <taxon>Pentapetalae</taxon>
        <taxon>rosids</taxon>
        <taxon>fabids</taxon>
        <taxon>Rosales</taxon>
        <taxon>Moraceae</taxon>
        <taxon>Ficeae</taxon>
        <taxon>Ficus</taxon>
    </lineage>
</organism>